<reference evidence="1" key="1">
    <citation type="submission" date="2014-11" db="EMBL/GenBank/DDBJ databases">
        <authorList>
            <person name="Amaro Gonzalez C."/>
        </authorList>
    </citation>
    <scope>NUCLEOTIDE SEQUENCE</scope>
</reference>
<organism evidence="1">
    <name type="scientific">Anguilla anguilla</name>
    <name type="common">European freshwater eel</name>
    <name type="synonym">Muraena anguilla</name>
    <dbReference type="NCBI Taxonomy" id="7936"/>
    <lineage>
        <taxon>Eukaryota</taxon>
        <taxon>Metazoa</taxon>
        <taxon>Chordata</taxon>
        <taxon>Craniata</taxon>
        <taxon>Vertebrata</taxon>
        <taxon>Euteleostomi</taxon>
        <taxon>Actinopterygii</taxon>
        <taxon>Neopterygii</taxon>
        <taxon>Teleostei</taxon>
        <taxon>Anguilliformes</taxon>
        <taxon>Anguillidae</taxon>
        <taxon>Anguilla</taxon>
    </lineage>
</organism>
<protein>
    <submittedName>
        <fullName evidence="1">Uncharacterized protein</fullName>
    </submittedName>
</protein>
<proteinExistence type="predicted"/>
<evidence type="ECO:0000313" key="1">
    <source>
        <dbReference type="EMBL" id="JAH23287.1"/>
    </source>
</evidence>
<sequence>MAGGLNLLNTVAVSLNFLSLLKRVKNQIGHPFSPSISK</sequence>
<dbReference type="EMBL" id="GBXM01085290">
    <property type="protein sequence ID" value="JAH23287.1"/>
    <property type="molecule type" value="Transcribed_RNA"/>
</dbReference>
<name>A0A0E9R3H6_ANGAN</name>
<reference evidence="1" key="2">
    <citation type="journal article" date="2015" name="Fish Shellfish Immunol.">
        <title>Early steps in the European eel (Anguilla anguilla)-Vibrio vulnificus interaction in the gills: Role of the RtxA13 toxin.</title>
        <authorList>
            <person name="Callol A."/>
            <person name="Pajuelo D."/>
            <person name="Ebbesson L."/>
            <person name="Teles M."/>
            <person name="MacKenzie S."/>
            <person name="Amaro C."/>
        </authorList>
    </citation>
    <scope>NUCLEOTIDE SEQUENCE</scope>
</reference>
<accession>A0A0E9R3H6</accession>
<dbReference type="AlphaFoldDB" id="A0A0E9R3H6"/>